<dbReference type="AlphaFoldDB" id="A0A7R7DJ48"/>
<dbReference type="Gene3D" id="3.40.630.30">
    <property type="match status" value="1"/>
</dbReference>
<reference evidence="1 2" key="1">
    <citation type="submission" date="2020-08" db="EMBL/GenBank/DDBJ databases">
        <title>Whole genome shotgun sequence of Actinocatenispora thailandica NBRC 105041.</title>
        <authorList>
            <person name="Komaki H."/>
            <person name="Tamura T."/>
        </authorList>
    </citation>
    <scope>NUCLEOTIDE SEQUENCE [LARGE SCALE GENOMIC DNA]</scope>
    <source>
        <strain evidence="1 2">NBRC 105041</strain>
    </source>
</reference>
<gene>
    <name evidence="1" type="ORF">Athai_01530</name>
</gene>
<dbReference type="RefSeq" id="WP_203959672.1">
    <property type="nucleotide sequence ID" value="NZ_AP023355.1"/>
</dbReference>
<evidence type="ECO:0000313" key="2">
    <source>
        <dbReference type="Proteomes" id="UP000611640"/>
    </source>
</evidence>
<dbReference type="EMBL" id="AP023355">
    <property type="protein sequence ID" value="BCJ32650.1"/>
    <property type="molecule type" value="Genomic_DNA"/>
</dbReference>
<proteinExistence type="predicted"/>
<dbReference type="SUPFAM" id="SSF55729">
    <property type="entry name" value="Acyl-CoA N-acyltransferases (Nat)"/>
    <property type="match status" value="1"/>
</dbReference>
<keyword evidence="2" id="KW-1185">Reference proteome</keyword>
<organism evidence="1 2">
    <name type="scientific">Actinocatenispora thailandica</name>
    <dbReference type="NCBI Taxonomy" id="227318"/>
    <lineage>
        <taxon>Bacteria</taxon>
        <taxon>Bacillati</taxon>
        <taxon>Actinomycetota</taxon>
        <taxon>Actinomycetes</taxon>
        <taxon>Micromonosporales</taxon>
        <taxon>Micromonosporaceae</taxon>
        <taxon>Actinocatenispora</taxon>
    </lineage>
</organism>
<dbReference type="Proteomes" id="UP000611640">
    <property type="component" value="Chromosome"/>
</dbReference>
<dbReference type="InterPro" id="IPR016181">
    <property type="entry name" value="Acyl_CoA_acyltransferase"/>
</dbReference>
<accession>A0A7R7DJ48</accession>
<evidence type="ECO:0000313" key="1">
    <source>
        <dbReference type="EMBL" id="BCJ32650.1"/>
    </source>
</evidence>
<sequence>MVFEVVTSADTPELDDQTAEALREVWPEFIFHDPTSRAYVGRVETYFPRFDLRLLDDGAVVAGAWGVPLRWDGTVADLPDGYDGSLVRSVEDHERGVAPNTLSIMAAAVAAGRQGGGLAGRVLTALRERATEAGLTAVICPVRPTLKTRYPLQSMADFATWRRDDGLHLDPWIRTHQRLGATVLVPALRSMIIEGTVAEWESWTELAFPQSGDYVVPQALATVHIDRDADHGRYQEPNLWMRHR</sequence>
<name>A0A7R7DJ48_9ACTN</name>
<evidence type="ECO:0008006" key="3">
    <source>
        <dbReference type="Google" id="ProtNLM"/>
    </source>
</evidence>
<protein>
    <recommendedName>
        <fullName evidence="3">N-acetyltransferase</fullName>
    </recommendedName>
</protein>
<dbReference type="KEGG" id="atl:Athai_01530"/>